<reference evidence="5" key="2">
    <citation type="submission" date="2025-09" db="UniProtKB">
        <authorList>
            <consortium name="Ensembl"/>
        </authorList>
    </citation>
    <scope>IDENTIFICATION</scope>
</reference>
<keyword evidence="3" id="KW-0732">Signal</keyword>
<evidence type="ECO:0000259" key="4">
    <source>
        <dbReference type="PROSITE" id="PS50835"/>
    </source>
</evidence>
<reference evidence="5" key="1">
    <citation type="submission" date="2025-08" db="UniProtKB">
        <authorList>
            <consortium name="Ensembl"/>
        </authorList>
    </citation>
    <scope>IDENTIFICATION</scope>
</reference>
<dbReference type="InterPro" id="IPR037055">
    <property type="entry name" value="MHC_I-like_Ag-recog_sf"/>
</dbReference>
<dbReference type="GO" id="GO:0005615">
    <property type="term" value="C:extracellular space"/>
    <property type="evidence" value="ECO:0007669"/>
    <property type="project" value="TreeGrafter"/>
</dbReference>
<evidence type="ECO:0000313" key="5">
    <source>
        <dbReference type="Ensembl" id="ENSCCRP00010074155.1"/>
    </source>
</evidence>
<dbReference type="SMART" id="SM00407">
    <property type="entry name" value="IGc1"/>
    <property type="match status" value="1"/>
</dbReference>
<organism evidence="5 6">
    <name type="scientific">Cyprinus carpio</name>
    <name type="common">Common carp</name>
    <dbReference type="NCBI Taxonomy" id="7962"/>
    <lineage>
        <taxon>Eukaryota</taxon>
        <taxon>Metazoa</taxon>
        <taxon>Chordata</taxon>
        <taxon>Craniata</taxon>
        <taxon>Vertebrata</taxon>
        <taxon>Euteleostomi</taxon>
        <taxon>Actinopterygii</taxon>
        <taxon>Neopterygii</taxon>
        <taxon>Teleostei</taxon>
        <taxon>Ostariophysi</taxon>
        <taxon>Cypriniformes</taxon>
        <taxon>Cyprinidae</taxon>
        <taxon>Cyprininae</taxon>
        <taxon>Cyprinus</taxon>
    </lineage>
</organism>
<dbReference type="Gene3D" id="3.30.500.10">
    <property type="entry name" value="MHC class I-like antigen recognition-like"/>
    <property type="match status" value="1"/>
</dbReference>
<sequence length="346" mass="39840">MASVTVLLLISSVFPAQGEICSLYYTYSAILKSLSSRDIYEFYSSVELNDIQMNFCNSVNKADFLIQLCEKSERLFRNETDDLNYKREWLQININTLMENGNDNRTSVTDLHILQWRHGCAAECHSNGSVIFLQGTDEYAYNGDNLTFNLSMHWKPLVLEHGIIWNRESVSRLERKCVETLTSFNDLQRDRKFSVGCEFITLVVHTRISSGSSEQQVLVCLATGFYPKHVQMEIRRDQTPNADGSFQLKKSLKILPSERSRYQCVVKHQTLTEPLIISWGNDEVDHVCFYLPDPGLLEQLEEEGESVILLEITEHVRNVFKEKKNQLCCSQGCLKISRGPWDTALW</sequence>
<dbReference type="Gene3D" id="2.60.40.10">
    <property type="entry name" value="Immunoglobulins"/>
    <property type="match status" value="1"/>
</dbReference>
<evidence type="ECO:0000256" key="1">
    <source>
        <dbReference type="ARBA" id="ARBA00023180"/>
    </source>
</evidence>
<feature type="chain" id="PRO_5034698775" description="Ig-like domain-containing protein" evidence="3">
    <location>
        <begin position="19"/>
        <end position="346"/>
    </location>
</feature>
<accession>A0A8C1MBA3</accession>
<dbReference type="SUPFAM" id="SSF54452">
    <property type="entry name" value="MHC antigen-recognition domain"/>
    <property type="match status" value="1"/>
</dbReference>
<dbReference type="InterPro" id="IPR003006">
    <property type="entry name" value="Ig/MHC_CS"/>
</dbReference>
<dbReference type="AlphaFoldDB" id="A0A8C1MBA3"/>
<evidence type="ECO:0000313" key="6">
    <source>
        <dbReference type="Proteomes" id="UP000694427"/>
    </source>
</evidence>
<evidence type="ECO:0000256" key="2">
    <source>
        <dbReference type="ARBA" id="ARBA00023319"/>
    </source>
</evidence>
<protein>
    <recommendedName>
        <fullName evidence="4">Ig-like domain-containing protein</fullName>
    </recommendedName>
</protein>
<dbReference type="PROSITE" id="PS00290">
    <property type="entry name" value="IG_MHC"/>
    <property type="match status" value="1"/>
</dbReference>
<evidence type="ECO:0000256" key="3">
    <source>
        <dbReference type="SAM" id="SignalP"/>
    </source>
</evidence>
<dbReference type="InterPro" id="IPR036179">
    <property type="entry name" value="Ig-like_dom_sf"/>
</dbReference>
<dbReference type="PANTHER" id="PTHR16675:SF193">
    <property type="entry name" value="LOC571647 PROTEIN-RELATED"/>
    <property type="match status" value="1"/>
</dbReference>
<dbReference type="GO" id="GO:0009897">
    <property type="term" value="C:external side of plasma membrane"/>
    <property type="evidence" value="ECO:0007669"/>
    <property type="project" value="TreeGrafter"/>
</dbReference>
<feature type="signal peptide" evidence="3">
    <location>
        <begin position="1"/>
        <end position="18"/>
    </location>
</feature>
<dbReference type="InterPro" id="IPR013783">
    <property type="entry name" value="Ig-like_fold"/>
</dbReference>
<dbReference type="InterPro" id="IPR011162">
    <property type="entry name" value="MHC_I/II-like_Ag-recog"/>
</dbReference>
<dbReference type="InterPro" id="IPR050208">
    <property type="entry name" value="MHC_class-I_related"/>
</dbReference>
<keyword evidence="6" id="KW-1185">Reference proteome</keyword>
<dbReference type="SUPFAM" id="SSF48726">
    <property type="entry name" value="Immunoglobulin"/>
    <property type="match status" value="1"/>
</dbReference>
<dbReference type="Proteomes" id="UP000694427">
    <property type="component" value="Unplaced"/>
</dbReference>
<keyword evidence="1" id="KW-0325">Glycoprotein</keyword>
<proteinExistence type="predicted"/>
<feature type="domain" description="Ig-like" evidence="4">
    <location>
        <begin position="198"/>
        <end position="278"/>
    </location>
</feature>
<dbReference type="Pfam" id="PF07654">
    <property type="entry name" value="C1-set"/>
    <property type="match status" value="1"/>
</dbReference>
<dbReference type="PANTHER" id="PTHR16675">
    <property type="entry name" value="MHC CLASS I-RELATED"/>
    <property type="match status" value="1"/>
</dbReference>
<dbReference type="InterPro" id="IPR007110">
    <property type="entry name" value="Ig-like_dom"/>
</dbReference>
<name>A0A8C1MBA3_CYPCA</name>
<dbReference type="Ensembl" id="ENSCCRT00010082148.1">
    <property type="protein sequence ID" value="ENSCCRP00010074155.1"/>
    <property type="gene ID" value="ENSCCRG00010032242.1"/>
</dbReference>
<keyword evidence="2" id="KW-0393">Immunoglobulin domain</keyword>
<dbReference type="InterPro" id="IPR003597">
    <property type="entry name" value="Ig_C1-set"/>
</dbReference>
<dbReference type="PROSITE" id="PS50835">
    <property type="entry name" value="IG_LIKE"/>
    <property type="match status" value="1"/>
</dbReference>
<dbReference type="GO" id="GO:0006955">
    <property type="term" value="P:immune response"/>
    <property type="evidence" value="ECO:0007669"/>
    <property type="project" value="TreeGrafter"/>
</dbReference>